<evidence type="ECO:0000313" key="4">
    <source>
        <dbReference type="Proteomes" id="UP000433577"/>
    </source>
</evidence>
<feature type="signal peptide" evidence="1">
    <location>
        <begin position="1"/>
        <end position="22"/>
    </location>
</feature>
<gene>
    <name evidence="3" type="ORF">FAZ98_26860</name>
</gene>
<evidence type="ECO:0000313" key="3">
    <source>
        <dbReference type="EMBL" id="QGZ65776.1"/>
    </source>
</evidence>
<name>A0A7Z2GPV6_9BURK</name>
<sequence>MQAAALAACLPLAACESPVALAGTFVQLWREHLDWSREQWQSRLAATRKFGCTTIFVQWVAIDTQNSSENHDWAASDTLLQGLLDDCAQLGITVHLGLPYDDRWWQVIGAADVNALDAFLASTAARATAWMRAAAWPRHRAFGGWYVPYEIEQYSWADAARAQRLATWLHTLAEVAKATSTRAPTLSTYHSRLAAPHANATLDGLWRTLLAHADVHPMIQDGAGAEGLGAYTALQPLHDLFVAQGVPFDLIVELFENVAPHGAPPQNGNAGFAARAATYARVQAQWKIARDYGAQRVVAFALDPYVIGDAPGAHALRDAWRSALR</sequence>
<protein>
    <submittedName>
        <fullName evidence="3">DUF4434 domain-containing protein</fullName>
    </submittedName>
</protein>
<feature type="chain" id="PRO_5031073264" evidence="1">
    <location>
        <begin position="23"/>
        <end position="325"/>
    </location>
</feature>
<proteinExistence type="predicted"/>
<organism evidence="3 4">
    <name type="scientific">Paraburkholderia acidisoli</name>
    <dbReference type="NCBI Taxonomy" id="2571748"/>
    <lineage>
        <taxon>Bacteria</taxon>
        <taxon>Pseudomonadati</taxon>
        <taxon>Pseudomonadota</taxon>
        <taxon>Betaproteobacteria</taxon>
        <taxon>Burkholderiales</taxon>
        <taxon>Burkholderiaceae</taxon>
        <taxon>Paraburkholderia</taxon>
    </lineage>
</organism>
<keyword evidence="1" id="KW-0732">Signal</keyword>
<dbReference type="InterPro" id="IPR027849">
    <property type="entry name" value="DUF4434"/>
</dbReference>
<dbReference type="AlphaFoldDB" id="A0A7Z2GPV6"/>
<dbReference type="Pfam" id="PF14488">
    <property type="entry name" value="DUF4434"/>
    <property type="match status" value="1"/>
</dbReference>
<dbReference type="EMBL" id="CP046915">
    <property type="protein sequence ID" value="QGZ65776.1"/>
    <property type="molecule type" value="Genomic_DNA"/>
</dbReference>
<dbReference type="KEGG" id="pacs:FAZ98_26860"/>
<dbReference type="Gene3D" id="3.20.20.80">
    <property type="entry name" value="Glycosidases"/>
    <property type="match status" value="1"/>
</dbReference>
<keyword evidence="4" id="KW-1185">Reference proteome</keyword>
<feature type="domain" description="DUF4434" evidence="2">
    <location>
        <begin position="22"/>
        <end position="314"/>
    </location>
</feature>
<dbReference type="Proteomes" id="UP000433577">
    <property type="component" value="Chromosome 3"/>
</dbReference>
<accession>A0A7Z2GPV6</accession>
<evidence type="ECO:0000256" key="1">
    <source>
        <dbReference type="SAM" id="SignalP"/>
    </source>
</evidence>
<dbReference type="OrthoDB" id="5461181at2"/>
<evidence type="ECO:0000259" key="2">
    <source>
        <dbReference type="Pfam" id="PF14488"/>
    </source>
</evidence>
<reference evidence="3 4" key="1">
    <citation type="submission" date="2019-12" db="EMBL/GenBank/DDBJ databases">
        <title>Paraburkholderia acidiphila 7Q-K02 sp. nov and Paraburkholderia acidisoli DHF22 sp. nov., two strains isolated from forest soil.</title>
        <authorList>
            <person name="Gao Z."/>
            <person name="Qiu L."/>
        </authorList>
    </citation>
    <scope>NUCLEOTIDE SEQUENCE [LARGE SCALE GENOMIC DNA]</scope>
    <source>
        <strain evidence="3 4">DHF22</strain>
    </source>
</reference>